<feature type="binding site" description="type 1 copper site" evidence="12">
    <location>
        <position position="896"/>
    </location>
    <ligand>
        <name>Cu cation</name>
        <dbReference type="ChEBI" id="CHEBI:23378"/>
        <label>1</label>
    </ligand>
</feature>
<protein>
    <recommendedName>
        <fullName evidence="6">Copper-containing nitrite reductase</fullName>
        <ecNumber evidence="5">1.7.2.1</ecNumber>
    </recommendedName>
</protein>
<proteinExistence type="inferred from homology"/>
<feature type="transmembrane region" description="Helical" evidence="14">
    <location>
        <begin position="173"/>
        <end position="195"/>
    </location>
</feature>
<name>A0A1J4P0M7_9ACTN</name>
<evidence type="ECO:0000256" key="6">
    <source>
        <dbReference type="ARBA" id="ARBA00017290"/>
    </source>
</evidence>
<dbReference type="CDD" id="cd11020">
    <property type="entry name" value="CuRO_1_CuNIR"/>
    <property type="match status" value="1"/>
</dbReference>
<evidence type="ECO:0000256" key="10">
    <source>
        <dbReference type="ARBA" id="ARBA00023008"/>
    </source>
</evidence>
<dbReference type="InterPro" id="IPR001287">
    <property type="entry name" value="NO2-reductase_Cu"/>
</dbReference>
<feature type="region of interest" description="Disordered" evidence="13">
    <location>
        <begin position="585"/>
        <end position="632"/>
    </location>
</feature>
<keyword evidence="10 12" id="KW-0186">Copper</keyword>
<evidence type="ECO:0000256" key="13">
    <source>
        <dbReference type="SAM" id="MobiDB-lite"/>
    </source>
</evidence>
<feature type="binding site" description="type 1 copper site" evidence="12">
    <location>
        <position position="753"/>
    </location>
    <ligand>
        <name>Cu cation</name>
        <dbReference type="ChEBI" id="CHEBI:23378"/>
        <label>1</label>
    </ligand>
</feature>
<evidence type="ECO:0000259" key="15">
    <source>
        <dbReference type="Pfam" id="PF07732"/>
    </source>
</evidence>
<dbReference type="InterPro" id="IPR045087">
    <property type="entry name" value="Cu-oxidase_fam"/>
</dbReference>
<comment type="subunit">
    <text evidence="4">Homotrimer.</text>
</comment>
<sequence>MTARHLRAHVVVVVWVGLALPAAGAQQSLPVARWLAIHLFLLGAATTAVVVWSEHFAVALLHAARPDERWSDARLAAVNLAVAGVLTGVATDLPALTGVACALLVGAVTAHLVVLVRMGRGALGGRLAPVVGYYRAAAAALLTGAVLGGLLATGHAGAGHYGGLRLAHIHVTLLGWIGLPVLGTLFMLWPTVLGVRMAERTTSVARRVLGLTGGGLAVAVAGLTAGWRLPAVVGVLVYGAGLALAVDLFARTVRGRNPAAATGAASPASPDGAGSPATAVGPGRAPALGVGSRRAPLSAAAVQSSAAALGWLCAGVAADAVVLAVRPLDRAGEQIDTLVPVLILGVVAQILIGALSYLLPIVLSGGPKERTALQAVLERGRTVRLVALNAGLVLVAAPLPGPCGTVGALLAAAAGAVFAVLTAMVLVRGARRTGTGGSPRRPVLLGSAAGALLVVLAVLVANSGGVGNDSTGNDSAGRSGTGAVAAGEGADGATVVRTVDVTLADMRIRPSRIDITAGTALKLKVTNKDAQRHDLKVDGGPATPLLADGESRTLDLGTITADRTAWCTLPGHRAAGMTLDIVVQKRGQKRGQKSEQKSGQQGTGQDSMAGMTDDGQMSTGDGTGLDLTADFSRGWTSRDPALAPARGGTVHRVTLHAGPRTVEVAPGVKQRMWTFGGTAPGPTLHGKVGDVFEVTLVNDDPAMGHGVDFHAGSLAPDEAMRTVRPGGRLVYRFRADHAGAWLYHCSTAPMLQHMGNGMYGAVVIDPPGLAKVDHEYVLVSSELYLGTPGSAAQVAKMRQDDPDAWVFNGVAAQYAKAPLKVKAGERARFWVVAAGPSDGVSFHIVGTVFDTVYKEGAYLLEPGGSGGSQALDLSVAQGGFVETTFPAAGHYSFVDHDMRHAERGAAGTVEVTDR</sequence>
<comment type="catalytic activity">
    <reaction evidence="11">
        <text>nitric oxide + Fe(III)-[cytochrome c] + H2O = Fe(II)-[cytochrome c] + nitrite + 2 H(+)</text>
        <dbReference type="Rhea" id="RHEA:15233"/>
        <dbReference type="Rhea" id="RHEA-COMP:10350"/>
        <dbReference type="Rhea" id="RHEA-COMP:14399"/>
        <dbReference type="ChEBI" id="CHEBI:15377"/>
        <dbReference type="ChEBI" id="CHEBI:15378"/>
        <dbReference type="ChEBI" id="CHEBI:16301"/>
        <dbReference type="ChEBI" id="CHEBI:16480"/>
        <dbReference type="ChEBI" id="CHEBI:29033"/>
        <dbReference type="ChEBI" id="CHEBI:29034"/>
        <dbReference type="EC" id="1.7.2.1"/>
    </reaction>
</comment>
<evidence type="ECO:0000256" key="9">
    <source>
        <dbReference type="ARBA" id="ARBA00023002"/>
    </source>
</evidence>
<dbReference type="Proteomes" id="UP000034196">
    <property type="component" value="Unassembled WGS sequence"/>
</dbReference>
<feature type="binding site" description="type 1 copper site" evidence="12">
    <location>
        <position position="745"/>
    </location>
    <ligand>
        <name>Cu cation</name>
        <dbReference type="ChEBI" id="CHEBI:23378"/>
        <label>1</label>
    </ligand>
</feature>
<feature type="transmembrane region" description="Helical" evidence="14">
    <location>
        <begin position="231"/>
        <end position="250"/>
    </location>
</feature>
<dbReference type="InterPro" id="IPR008972">
    <property type="entry name" value="Cupredoxin"/>
</dbReference>
<dbReference type="InterPro" id="IPR011707">
    <property type="entry name" value="Cu-oxidase-like_N"/>
</dbReference>
<feature type="transmembrane region" description="Helical" evidence="14">
    <location>
        <begin position="96"/>
        <end position="118"/>
    </location>
</feature>
<feature type="compositionally biased region" description="Low complexity" evidence="13">
    <location>
        <begin position="260"/>
        <end position="279"/>
    </location>
</feature>
<evidence type="ECO:0000256" key="2">
    <source>
        <dbReference type="ARBA" id="ARBA00001973"/>
    </source>
</evidence>
<keyword evidence="8" id="KW-0677">Repeat</keyword>
<feature type="domain" description="Plastocyanin-like" evidence="15">
    <location>
        <begin position="660"/>
        <end position="767"/>
    </location>
</feature>
<feature type="transmembrane region" description="Helical" evidence="14">
    <location>
        <begin position="130"/>
        <end position="153"/>
    </location>
</feature>
<keyword evidence="9" id="KW-0560">Oxidoreductase</keyword>
<keyword evidence="7 12" id="KW-0479">Metal-binding</keyword>
<feature type="binding site" description="type 1 copper site" evidence="12">
    <location>
        <position position="705"/>
    </location>
    <ligand>
        <name>Cu cation</name>
        <dbReference type="ChEBI" id="CHEBI:23378"/>
        <label>1</label>
    </ligand>
</feature>
<evidence type="ECO:0000256" key="4">
    <source>
        <dbReference type="ARBA" id="ARBA00011233"/>
    </source>
</evidence>
<feature type="transmembrane region" description="Helical" evidence="14">
    <location>
        <begin position="73"/>
        <end position="90"/>
    </location>
</feature>
<comment type="cofactor">
    <cofactor evidence="1 12">
        <name>Cu(+)</name>
        <dbReference type="ChEBI" id="CHEBI:49552"/>
    </cofactor>
</comment>
<keyword evidence="14" id="KW-0812">Transmembrane</keyword>
<feature type="region of interest" description="Disordered" evidence="13">
    <location>
        <begin position="260"/>
        <end position="280"/>
    </location>
</feature>
<dbReference type="GO" id="GO:0050421">
    <property type="term" value="F:nitrite reductase (NO-forming) activity"/>
    <property type="evidence" value="ECO:0007669"/>
    <property type="project" value="UniProtKB-EC"/>
</dbReference>
<dbReference type="GO" id="GO:0005507">
    <property type="term" value="F:copper ion binding"/>
    <property type="evidence" value="ECO:0007669"/>
    <property type="project" value="InterPro"/>
</dbReference>
<feature type="binding site" description="type 1 copper site" evidence="12">
    <location>
        <position position="710"/>
    </location>
    <ligand>
        <name>Cu cation</name>
        <dbReference type="ChEBI" id="CHEBI:23378"/>
        <label>1</label>
    </ligand>
</feature>
<dbReference type="Gene3D" id="2.60.40.420">
    <property type="entry name" value="Cupredoxins - blue copper proteins"/>
    <property type="match status" value="3"/>
</dbReference>
<reference evidence="16" key="1">
    <citation type="submission" date="2016-10" db="EMBL/GenBank/DDBJ databases">
        <title>Genome sequence of Streptomyces mangrovisoli MUSC 149.</title>
        <authorList>
            <person name="Lee L.-H."/>
            <person name="Ser H.-L."/>
        </authorList>
    </citation>
    <scope>NUCLEOTIDE SEQUENCE [LARGE SCALE GENOMIC DNA]</scope>
    <source>
        <strain evidence="16">MUSC 149</strain>
    </source>
</reference>
<dbReference type="EC" id="1.7.2.1" evidence="5"/>
<feature type="transmembrane region" description="Helical" evidence="14">
    <location>
        <begin position="306"/>
        <end position="325"/>
    </location>
</feature>
<evidence type="ECO:0000256" key="12">
    <source>
        <dbReference type="PIRSR" id="PIRSR601287-1"/>
    </source>
</evidence>
<keyword evidence="17" id="KW-1185">Reference proteome</keyword>
<dbReference type="EMBL" id="LAVA02000034">
    <property type="protein sequence ID" value="OIJ66982.1"/>
    <property type="molecule type" value="Genomic_DNA"/>
</dbReference>
<feature type="binding site" description="type 1 copper site" evidence="12">
    <location>
        <position position="758"/>
    </location>
    <ligand>
        <name>Cu cation</name>
        <dbReference type="ChEBI" id="CHEBI:23378"/>
        <label>1</label>
    </ligand>
</feature>
<organism evidence="16 17">
    <name type="scientific">Streptomyces mangrovisoli</name>
    <dbReference type="NCBI Taxonomy" id="1428628"/>
    <lineage>
        <taxon>Bacteria</taxon>
        <taxon>Bacillati</taxon>
        <taxon>Actinomycetota</taxon>
        <taxon>Actinomycetes</taxon>
        <taxon>Kitasatosporales</taxon>
        <taxon>Streptomycetaceae</taxon>
        <taxon>Streptomyces</taxon>
    </lineage>
</organism>
<evidence type="ECO:0000256" key="3">
    <source>
        <dbReference type="ARBA" id="ARBA00010609"/>
    </source>
</evidence>
<evidence type="ECO:0000256" key="11">
    <source>
        <dbReference type="ARBA" id="ARBA00049340"/>
    </source>
</evidence>
<keyword evidence="14" id="KW-1133">Transmembrane helix</keyword>
<evidence type="ECO:0000256" key="8">
    <source>
        <dbReference type="ARBA" id="ARBA00022737"/>
    </source>
</evidence>
<evidence type="ECO:0000256" key="5">
    <source>
        <dbReference type="ARBA" id="ARBA00011882"/>
    </source>
</evidence>
<evidence type="ECO:0000256" key="1">
    <source>
        <dbReference type="ARBA" id="ARBA00001960"/>
    </source>
</evidence>
<accession>A0A1J4P0M7</accession>
<comment type="caution">
    <text evidence="16">The sequence shown here is derived from an EMBL/GenBank/DDBJ whole genome shotgun (WGS) entry which is preliminary data.</text>
</comment>
<dbReference type="SUPFAM" id="SSF49503">
    <property type="entry name" value="Cupredoxins"/>
    <property type="match status" value="3"/>
</dbReference>
<feature type="transmembrane region" description="Helical" evidence="14">
    <location>
        <begin position="442"/>
        <end position="461"/>
    </location>
</feature>
<feature type="transmembrane region" description="Helical" evidence="14">
    <location>
        <begin position="35"/>
        <end position="61"/>
    </location>
</feature>
<dbReference type="STRING" id="1428628.WN71_015490"/>
<dbReference type="AlphaFoldDB" id="A0A1J4P0M7"/>
<comment type="cofactor">
    <cofactor evidence="2 12">
        <name>Cu(2+)</name>
        <dbReference type="ChEBI" id="CHEBI:29036"/>
    </cofactor>
</comment>
<feature type="binding site" description="type 1 copper site" evidence="12">
    <location>
        <position position="744"/>
    </location>
    <ligand>
        <name>Cu cation</name>
        <dbReference type="ChEBI" id="CHEBI:23378"/>
        <label>1</label>
    </ligand>
</feature>
<evidence type="ECO:0000256" key="14">
    <source>
        <dbReference type="SAM" id="Phobius"/>
    </source>
</evidence>
<feature type="transmembrane region" description="Helical" evidence="14">
    <location>
        <begin position="383"/>
        <end position="400"/>
    </location>
</feature>
<evidence type="ECO:0000313" key="16">
    <source>
        <dbReference type="EMBL" id="OIJ66982.1"/>
    </source>
</evidence>
<feature type="transmembrane region" description="Helical" evidence="14">
    <location>
        <begin position="406"/>
        <end position="430"/>
    </location>
</feature>
<dbReference type="Pfam" id="PF07732">
    <property type="entry name" value="Cu-oxidase_3"/>
    <property type="match status" value="1"/>
</dbReference>
<gene>
    <name evidence="16" type="ORF">WN71_015490</name>
</gene>
<evidence type="ECO:0000313" key="17">
    <source>
        <dbReference type="Proteomes" id="UP000034196"/>
    </source>
</evidence>
<dbReference type="PANTHER" id="PTHR11709">
    <property type="entry name" value="MULTI-COPPER OXIDASE"/>
    <property type="match status" value="1"/>
</dbReference>
<comment type="similarity">
    <text evidence="3">Belongs to the multicopper oxidase family.</text>
</comment>
<keyword evidence="14" id="KW-0472">Membrane</keyword>
<dbReference type="PANTHER" id="PTHR11709:SF394">
    <property type="entry name" value="FI03373P-RELATED"/>
    <property type="match status" value="1"/>
</dbReference>
<feature type="transmembrane region" description="Helical" evidence="14">
    <location>
        <begin position="337"/>
        <end position="363"/>
    </location>
</feature>
<dbReference type="PRINTS" id="PR00695">
    <property type="entry name" value="CUNO2RDTASE"/>
</dbReference>
<evidence type="ECO:0000256" key="7">
    <source>
        <dbReference type="ARBA" id="ARBA00022723"/>
    </source>
</evidence>
<feature type="transmembrane region" description="Helical" evidence="14">
    <location>
        <begin position="207"/>
        <end position="225"/>
    </location>
</feature>
<dbReference type="CDD" id="cd04208">
    <property type="entry name" value="CuRO_2_CuNIR"/>
    <property type="match status" value="1"/>
</dbReference>